<evidence type="ECO:0000313" key="13">
    <source>
        <dbReference type="Proteomes" id="UP000277858"/>
    </source>
</evidence>
<dbReference type="InterPro" id="IPR003439">
    <property type="entry name" value="ABC_transporter-like_ATP-bd"/>
</dbReference>
<dbReference type="Pfam" id="PF00005">
    <property type="entry name" value="ABC_tran"/>
    <property type="match status" value="2"/>
</dbReference>
<keyword evidence="6 12" id="KW-0067">ATP-binding</keyword>
<dbReference type="Proteomes" id="UP000277858">
    <property type="component" value="Chromosome"/>
</dbReference>
<evidence type="ECO:0000256" key="7">
    <source>
        <dbReference type="ARBA" id="ARBA00023136"/>
    </source>
</evidence>
<dbReference type="SMART" id="SM00382">
    <property type="entry name" value="AAA"/>
    <property type="match status" value="2"/>
</dbReference>
<dbReference type="PROSITE" id="PS51186">
    <property type="entry name" value="GNAT"/>
    <property type="match status" value="1"/>
</dbReference>
<keyword evidence="3" id="KW-0813">Transport</keyword>
<feature type="domain" description="ABC transporter" evidence="10">
    <location>
        <begin position="45"/>
        <end position="291"/>
    </location>
</feature>
<dbReference type="GO" id="GO:0005886">
    <property type="term" value="C:plasma membrane"/>
    <property type="evidence" value="ECO:0007669"/>
    <property type="project" value="UniProtKB-SubCell"/>
</dbReference>
<keyword evidence="4" id="KW-1003">Cell membrane</keyword>
<feature type="region of interest" description="Disordered" evidence="8">
    <location>
        <begin position="1"/>
        <end position="42"/>
    </location>
</feature>
<dbReference type="AlphaFoldDB" id="A0A448P097"/>
<comment type="similarity">
    <text evidence="2">Belongs to the ABC transporter superfamily.</text>
</comment>
<feature type="region of interest" description="Disordered" evidence="8">
    <location>
        <begin position="659"/>
        <end position="692"/>
    </location>
</feature>
<proteinExistence type="inferred from homology"/>
<name>A0A448P097_9ACTN</name>
<dbReference type="CDD" id="cd03257">
    <property type="entry name" value="ABC_NikE_OppD_transporters"/>
    <property type="match status" value="1"/>
</dbReference>
<dbReference type="Pfam" id="PF00583">
    <property type="entry name" value="Acetyltransf_1"/>
    <property type="match status" value="1"/>
</dbReference>
<evidence type="ECO:0000256" key="1">
    <source>
        <dbReference type="ARBA" id="ARBA00004202"/>
    </source>
</evidence>
<feature type="region of interest" description="Disordered" evidence="8">
    <location>
        <begin position="443"/>
        <end position="467"/>
    </location>
</feature>
<dbReference type="PANTHER" id="PTHR43297:SF2">
    <property type="entry name" value="DIPEPTIDE TRANSPORT ATP-BINDING PROTEIN DPPD"/>
    <property type="match status" value="1"/>
</dbReference>
<evidence type="ECO:0000259" key="10">
    <source>
        <dbReference type="PROSITE" id="PS50893"/>
    </source>
</evidence>
<dbReference type="EC" id="3.6.3.-" evidence="12"/>
<gene>
    <name evidence="12" type="primary">gsiA_6</name>
    <name evidence="12" type="ORF">NCTC13652_01777</name>
</gene>
<comment type="subcellular location">
    <subcellularLocation>
        <location evidence="1">Cell membrane</location>
        <topology evidence="1">Peripheral membrane protein</topology>
    </subcellularLocation>
</comment>
<evidence type="ECO:0000256" key="3">
    <source>
        <dbReference type="ARBA" id="ARBA00022448"/>
    </source>
</evidence>
<dbReference type="SUPFAM" id="SSF55729">
    <property type="entry name" value="Acyl-CoA N-acyltransferases (Nat)"/>
    <property type="match status" value="1"/>
</dbReference>
<dbReference type="InterPro" id="IPR016181">
    <property type="entry name" value="Acyl_CoA_acyltransferase"/>
</dbReference>
<accession>A0A448P097</accession>
<feature type="domain" description="GST C-terminal" evidence="9">
    <location>
        <begin position="791"/>
        <end position="924"/>
    </location>
</feature>
<evidence type="ECO:0000259" key="9">
    <source>
        <dbReference type="PROSITE" id="PS50405"/>
    </source>
</evidence>
<dbReference type="GO" id="GO:0015833">
    <property type="term" value="P:peptide transport"/>
    <property type="evidence" value="ECO:0007669"/>
    <property type="project" value="InterPro"/>
</dbReference>
<keyword evidence="5" id="KW-0547">Nucleotide-binding</keyword>
<keyword evidence="7" id="KW-0472">Membrane</keyword>
<keyword evidence="13" id="KW-1185">Reference proteome</keyword>
<dbReference type="PANTHER" id="PTHR43297">
    <property type="entry name" value="OLIGOPEPTIDE TRANSPORT ATP-BINDING PROTEIN APPD"/>
    <property type="match status" value="1"/>
</dbReference>
<dbReference type="InterPro" id="IPR013563">
    <property type="entry name" value="Oligopep_ABC_C"/>
</dbReference>
<dbReference type="STRING" id="1122997.GCA_000425285_00145"/>
<evidence type="ECO:0000259" key="11">
    <source>
        <dbReference type="PROSITE" id="PS51186"/>
    </source>
</evidence>
<dbReference type="GO" id="GO:0016747">
    <property type="term" value="F:acyltransferase activity, transferring groups other than amino-acyl groups"/>
    <property type="evidence" value="ECO:0007669"/>
    <property type="project" value="InterPro"/>
</dbReference>
<sequence>MSLATTSHTATHRGVAVTSKPEPVPSGSSASGPRTTGSPTPLVEVRNLDVRFTGARRVHAVRGVSFTINPGEALAIVGESGSGKSVTSRSIVGLAGDNAELTADQFSVIGQDGLRLREGQWRAIRGRRIGFVLQDALTSLDPLRTIGREITETLRAHRIVPRRQYGERVDELLREVGIPDPQVRSRQYPHQLSGGLRQRALIASALAGAPDLLIADEPTTALDVTVQAQILDLLESRRAEGTALLLVSHDLAVVSRVADRVLVMHDGVVVEQGPTEKVLTAPEHEYTKALLAAVPSASTRGTRLSASPGIRLRARAEAPLRLRQETEGQVDTGTPVLAAHNLSKSFPLPDGGTRTAVDHVSLTLKAGQKLGIVGESGSGKSTLARLLLDLTHPDEGSIEIGGVQISGPSGQDSRPPTPWARHRSARSLSPALRRQVQFISQDPLGSFDPRYTTDPRDAPDVRRPLDAHDLPPEVIASLSPIPSTLWFRELQVHGRELALRHALPEEYPEVGDVLETAFTTGCTSTPEYVASLHAITERARTSNVWVITDDRGVLAAVLTPMPRFLDSDTFTFNILGVGPRARGLGLGRVLTDHAVAVARALGLRRVDIHSGPQMTWAHRMYLDYGFVRRIDWETAVVDGHQRLRSFSYRITDPAQSSAASEYRLETSGGSVSTETAHAGSAHTATADLASHRPAGEVDDAGRFIAEEPSLPGPAELPDTPLRLMAPTDSPRSWGAVLGARFAAPDWVSVELTGPGSASSPQLVDASGNLVSDDWAWISRSLAAAADSPLYPAARRDEIDRLERLIDEEVIGGLEQAIFSTDQPVRDAVERLLFARLGMLDLALHPAAGRGQRFLLGNELSTADLALFGTLVGWDLCYRGHLGWGSASLVDYPQLWAWARRVLAVEGLVGAEDRVLLGLEPDANGSFHEAWGPAEPVEGVPDIRAAWRATD</sequence>
<dbReference type="InterPro" id="IPR050388">
    <property type="entry name" value="ABC_Ni/Peptide_Import"/>
</dbReference>
<dbReference type="Gene3D" id="3.40.50.300">
    <property type="entry name" value="P-loop containing nucleotide triphosphate hydrolases"/>
    <property type="match status" value="2"/>
</dbReference>
<dbReference type="GO" id="GO:0016887">
    <property type="term" value="F:ATP hydrolysis activity"/>
    <property type="evidence" value="ECO:0007669"/>
    <property type="project" value="InterPro"/>
</dbReference>
<evidence type="ECO:0000256" key="5">
    <source>
        <dbReference type="ARBA" id="ARBA00022741"/>
    </source>
</evidence>
<feature type="compositionally biased region" description="Basic and acidic residues" evidence="8">
    <location>
        <begin position="451"/>
        <end position="467"/>
    </location>
</feature>
<feature type="domain" description="N-acetyltransferase" evidence="11">
    <location>
        <begin position="497"/>
        <end position="653"/>
    </location>
</feature>
<dbReference type="PROSITE" id="PS50893">
    <property type="entry name" value="ABC_TRANSPORTER_2"/>
    <property type="match status" value="1"/>
</dbReference>
<dbReference type="PROSITE" id="PS50405">
    <property type="entry name" value="GST_CTER"/>
    <property type="match status" value="1"/>
</dbReference>
<dbReference type="InterPro" id="IPR036282">
    <property type="entry name" value="Glutathione-S-Trfase_C_sf"/>
</dbReference>
<keyword evidence="12" id="KW-0378">Hydrolase</keyword>
<evidence type="ECO:0000256" key="6">
    <source>
        <dbReference type="ARBA" id="ARBA00022840"/>
    </source>
</evidence>
<dbReference type="SUPFAM" id="SSF52540">
    <property type="entry name" value="P-loop containing nucleoside triphosphate hydrolases"/>
    <property type="match status" value="2"/>
</dbReference>
<dbReference type="InterPro" id="IPR010987">
    <property type="entry name" value="Glutathione-S-Trfase_C-like"/>
</dbReference>
<dbReference type="InterPro" id="IPR027417">
    <property type="entry name" value="P-loop_NTPase"/>
</dbReference>
<feature type="region of interest" description="Disordered" evidence="8">
    <location>
        <begin position="398"/>
        <end position="428"/>
    </location>
</feature>
<dbReference type="Gene3D" id="3.40.630.30">
    <property type="match status" value="1"/>
</dbReference>
<dbReference type="CDD" id="cd04301">
    <property type="entry name" value="NAT_SF"/>
    <property type="match status" value="1"/>
</dbReference>
<organism evidence="12 13">
    <name type="scientific">Acidipropionibacterium jensenii</name>
    <dbReference type="NCBI Taxonomy" id="1749"/>
    <lineage>
        <taxon>Bacteria</taxon>
        <taxon>Bacillati</taxon>
        <taxon>Actinomycetota</taxon>
        <taxon>Actinomycetes</taxon>
        <taxon>Propionibacteriales</taxon>
        <taxon>Propionibacteriaceae</taxon>
        <taxon>Acidipropionibacterium</taxon>
    </lineage>
</organism>
<feature type="compositionally biased region" description="Polar residues" evidence="8">
    <location>
        <begin position="26"/>
        <end position="39"/>
    </location>
</feature>
<dbReference type="OrthoDB" id="5357528at2"/>
<dbReference type="SUPFAM" id="SSF47616">
    <property type="entry name" value="GST C-terminal domain-like"/>
    <property type="match status" value="1"/>
</dbReference>
<evidence type="ECO:0000256" key="4">
    <source>
        <dbReference type="ARBA" id="ARBA00022475"/>
    </source>
</evidence>
<dbReference type="Pfam" id="PF13410">
    <property type="entry name" value="GST_C_2"/>
    <property type="match status" value="1"/>
</dbReference>
<feature type="compositionally biased region" description="Low complexity" evidence="8">
    <location>
        <begin position="672"/>
        <end position="686"/>
    </location>
</feature>
<evidence type="ECO:0000313" key="12">
    <source>
        <dbReference type="EMBL" id="VEI03570.1"/>
    </source>
</evidence>
<dbReference type="Pfam" id="PF08352">
    <property type="entry name" value="oligo_HPY"/>
    <property type="match status" value="1"/>
</dbReference>
<dbReference type="InterPro" id="IPR003593">
    <property type="entry name" value="AAA+_ATPase"/>
</dbReference>
<dbReference type="InterPro" id="IPR000182">
    <property type="entry name" value="GNAT_dom"/>
</dbReference>
<dbReference type="Gene3D" id="1.20.1050.10">
    <property type="match status" value="1"/>
</dbReference>
<dbReference type="GO" id="GO:0005524">
    <property type="term" value="F:ATP binding"/>
    <property type="evidence" value="ECO:0007669"/>
    <property type="project" value="UniProtKB-KW"/>
</dbReference>
<evidence type="ECO:0000256" key="8">
    <source>
        <dbReference type="SAM" id="MobiDB-lite"/>
    </source>
</evidence>
<protein>
    <submittedName>
        <fullName evidence="12">Glutathione import ATP-binding protein GsiA</fullName>
        <ecNumber evidence="12">3.6.3.-</ecNumber>
    </submittedName>
</protein>
<reference evidence="12 13" key="1">
    <citation type="submission" date="2018-12" db="EMBL/GenBank/DDBJ databases">
        <authorList>
            <consortium name="Pathogen Informatics"/>
        </authorList>
    </citation>
    <scope>NUCLEOTIDE SEQUENCE [LARGE SCALE GENOMIC DNA]</scope>
    <source>
        <strain evidence="12 13">NCTC13652</strain>
    </source>
</reference>
<evidence type="ECO:0000256" key="2">
    <source>
        <dbReference type="ARBA" id="ARBA00005417"/>
    </source>
</evidence>
<dbReference type="EMBL" id="LR134473">
    <property type="protein sequence ID" value="VEI03570.1"/>
    <property type="molecule type" value="Genomic_DNA"/>
</dbReference>